<dbReference type="Araport" id="AT3G22183"/>
<evidence type="ECO:0000313" key="3">
    <source>
        <dbReference type="EMBL" id="VYS58216.1"/>
    </source>
</evidence>
<proteinExistence type="predicted"/>
<evidence type="ECO:0000313" key="1">
    <source>
        <dbReference type="Araport" id="AT3G22183"/>
    </source>
</evidence>
<dbReference type="Proteomes" id="UP000434276">
    <property type="component" value="Unassembled WGS sequence"/>
</dbReference>
<accession>A0A654F9K0</accession>
<organism evidence="3 4">
    <name type="scientific">Arabidopsis thaliana</name>
    <name type="common">Mouse-ear cress</name>
    <dbReference type="NCBI Taxonomy" id="3702"/>
    <lineage>
        <taxon>Eukaryota</taxon>
        <taxon>Viridiplantae</taxon>
        <taxon>Streptophyta</taxon>
        <taxon>Embryophyta</taxon>
        <taxon>Tracheophyta</taxon>
        <taxon>Spermatophyta</taxon>
        <taxon>Magnoliopsida</taxon>
        <taxon>eudicotyledons</taxon>
        <taxon>Gunneridae</taxon>
        <taxon>Pentapetalae</taxon>
        <taxon>rosids</taxon>
        <taxon>malvids</taxon>
        <taxon>Brassicales</taxon>
        <taxon>Brassicaceae</taxon>
        <taxon>Camelineae</taxon>
        <taxon>Arabidopsis</taxon>
    </lineage>
</organism>
<dbReference type="AlphaFoldDB" id="A0A654F9K0"/>
<name>A0A654F9K0_ARATH</name>
<evidence type="ECO:0000313" key="4">
    <source>
        <dbReference type="Proteomes" id="UP000426265"/>
    </source>
</evidence>
<evidence type="ECO:0000313" key="5">
    <source>
        <dbReference type="Proteomes" id="UP000434276"/>
    </source>
</evidence>
<dbReference type="EMBL" id="CACRSJ010000106">
    <property type="protein sequence ID" value="VYS58216.1"/>
    <property type="molecule type" value="Genomic_DNA"/>
</dbReference>
<gene>
    <name evidence="1" type="ordered locus">At3g22183</name>
    <name evidence="3" type="ORF">AN1_LOCUS13663</name>
    <name evidence="2" type="ORF">C24_LOCUS13502</name>
</gene>
<dbReference type="RefSeq" id="NP_001118674.1">
    <property type="nucleotide sequence ID" value="NM_001125202.1"/>
</dbReference>
<dbReference type="KEGG" id="ath:AT3G22183"/>
<protein>
    <submittedName>
        <fullName evidence="3">Uncharacterized protein</fullName>
    </submittedName>
</protein>
<sequence>MNQATLLSENHFVFCFSHDLISFLSSKAVYVQNDGRVTWADNSQVTHLNRAMQASVLLGRSCAFSGFGQIFPPLLFEMLA</sequence>
<evidence type="ECO:0000313" key="2">
    <source>
        <dbReference type="EMBL" id="CAA0383287.1"/>
    </source>
</evidence>
<dbReference type="EMBL" id="CACSHJ010000089">
    <property type="protein sequence ID" value="CAA0383287.1"/>
    <property type="molecule type" value="Genomic_DNA"/>
</dbReference>
<dbReference type="Proteomes" id="UP000426265">
    <property type="component" value="Unassembled WGS sequence"/>
</dbReference>
<dbReference type="GeneID" id="6240265"/>
<reference evidence="3 4" key="1">
    <citation type="submission" date="2019-11" db="EMBL/GenBank/DDBJ databases">
        <authorList>
            <person name="Jiao W.-B."/>
            <person name="Schneeberger K."/>
        </authorList>
    </citation>
    <scope>NUCLEOTIDE SEQUENCE [LARGE SCALE GENOMIC DNA]</scope>
    <source>
        <strain evidence="4">cv. An-1</strain>
        <strain evidence="5">cv. C24</strain>
    </source>
</reference>